<protein>
    <submittedName>
        <fullName evidence="3">Uncharacterized protein</fullName>
    </submittedName>
</protein>
<dbReference type="EMBL" id="JAWDJX010000047">
    <property type="protein sequence ID" value="KAK3048616.1"/>
    <property type="molecule type" value="Genomic_DNA"/>
</dbReference>
<feature type="compositionally biased region" description="Acidic residues" evidence="2">
    <location>
        <begin position="306"/>
        <end position="319"/>
    </location>
</feature>
<dbReference type="Proteomes" id="UP001271007">
    <property type="component" value="Unassembled WGS sequence"/>
</dbReference>
<sequence>MEGQNSSDLRPQYAIVPGQSLAQLHLGASIHEILHLLKADKKSFANIHLHYEPKAPLEGTVSIATPGNGFRLRFDGKDQRLRLIEITDFTKLRLAYKGSELSKDGGTAEGPTFKRIYQLFRESYPGEYLPPKNSQGKGQYVLSWAGIAFIFPLQHSAYSPAKDHVSMLSSTAASPATVMSLFDGNSWPEVRNSIFTRTPSGPRLSAIATRPKDNLPAEIELANVRQDGRIELQRRTPAPPFMIVLNETTPQDLITELGAPDATHKRSTDTVPSDTPARHRASSMSNGRPHPGSQPSSYSSTGTDTFDADFDSGDADEDPTDRSVREVFWCYFSHGMDILIGPQNDESTNLLVNGTSPRGSSPHLVVLKVIIHGNVPGSYAFNRHRRLRWTLDFPDQPYIGDLNSETSFDTTDGLRSALLHVFKDVWPEADMGRGKVVNRVWGESGGVGMIDSNFLLDAEQELVESGGSEQWLGNTKLFAFPGLGFEVLEGGAVAALTVY</sequence>
<feature type="region of interest" description="Disordered" evidence="2">
    <location>
        <begin position="257"/>
        <end position="320"/>
    </location>
</feature>
<evidence type="ECO:0000313" key="3">
    <source>
        <dbReference type="EMBL" id="KAK3048616.1"/>
    </source>
</evidence>
<proteinExistence type="inferred from homology"/>
<name>A0AAJ0DF13_9PEZI</name>
<reference evidence="3" key="1">
    <citation type="submission" date="2023-04" db="EMBL/GenBank/DDBJ databases">
        <title>Black Yeasts Isolated from many extreme environments.</title>
        <authorList>
            <person name="Coleine C."/>
            <person name="Stajich J.E."/>
            <person name="Selbmann L."/>
        </authorList>
    </citation>
    <scope>NUCLEOTIDE SEQUENCE</scope>
    <source>
        <strain evidence="3">CCFEE 5312</strain>
    </source>
</reference>
<comment type="caution">
    <text evidence="3">The sequence shown here is derived from an EMBL/GenBank/DDBJ whole genome shotgun (WGS) entry which is preliminary data.</text>
</comment>
<evidence type="ECO:0000313" key="4">
    <source>
        <dbReference type="Proteomes" id="UP001271007"/>
    </source>
</evidence>
<keyword evidence="4" id="KW-1185">Reference proteome</keyword>
<accession>A0AAJ0DF13</accession>
<dbReference type="PANTHER" id="PTHR13465:SF2">
    <property type="entry name" value="PHAGOSOME ASSEMBLY FACTOR 1"/>
    <property type="match status" value="1"/>
</dbReference>
<dbReference type="GO" id="GO:0043001">
    <property type="term" value="P:Golgi to plasma membrane protein transport"/>
    <property type="evidence" value="ECO:0007669"/>
    <property type="project" value="TreeGrafter"/>
</dbReference>
<dbReference type="Pfam" id="PF03676">
    <property type="entry name" value="PHAF1"/>
    <property type="match status" value="2"/>
</dbReference>
<organism evidence="3 4">
    <name type="scientific">Extremus antarcticus</name>
    <dbReference type="NCBI Taxonomy" id="702011"/>
    <lineage>
        <taxon>Eukaryota</taxon>
        <taxon>Fungi</taxon>
        <taxon>Dikarya</taxon>
        <taxon>Ascomycota</taxon>
        <taxon>Pezizomycotina</taxon>
        <taxon>Dothideomycetes</taxon>
        <taxon>Dothideomycetidae</taxon>
        <taxon>Mycosphaerellales</taxon>
        <taxon>Extremaceae</taxon>
        <taxon>Extremus</taxon>
    </lineage>
</organism>
<dbReference type="InterPro" id="IPR039156">
    <property type="entry name" value="PHAF1/BROMI"/>
</dbReference>
<dbReference type="AlphaFoldDB" id="A0AAJ0DF13"/>
<evidence type="ECO:0000256" key="2">
    <source>
        <dbReference type="SAM" id="MobiDB-lite"/>
    </source>
</evidence>
<evidence type="ECO:0000256" key="1">
    <source>
        <dbReference type="ARBA" id="ARBA00024339"/>
    </source>
</evidence>
<gene>
    <name evidence="3" type="ORF">LTR09_010111</name>
</gene>
<dbReference type="PANTHER" id="PTHR13465">
    <property type="entry name" value="UPF0183 PROTEIN"/>
    <property type="match status" value="1"/>
</dbReference>
<dbReference type="GO" id="GO:0005802">
    <property type="term" value="C:trans-Golgi network"/>
    <property type="evidence" value="ECO:0007669"/>
    <property type="project" value="TreeGrafter"/>
</dbReference>
<dbReference type="InterPro" id="IPR005373">
    <property type="entry name" value="PHAF1"/>
</dbReference>
<comment type="similarity">
    <text evidence="1">Belongs to the PHAF1 family.</text>
</comment>